<comment type="caution">
    <text evidence="5">The sequence shown here is derived from an EMBL/GenBank/DDBJ whole genome shotgun (WGS) entry which is preliminary data.</text>
</comment>
<evidence type="ECO:0000256" key="2">
    <source>
        <dbReference type="ARBA" id="ARBA00022827"/>
    </source>
</evidence>
<name>A0AAD6GI01_9EURO</name>
<evidence type="ECO:0000256" key="1">
    <source>
        <dbReference type="ARBA" id="ARBA00022630"/>
    </source>
</evidence>
<keyword evidence="3" id="KW-0560">Oxidoreductase</keyword>
<dbReference type="SUPFAM" id="SSF51905">
    <property type="entry name" value="FAD/NAD(P)-binding domain"/>
    <property type="match status" value="1"/>
</dbReference>
<reference evidence="5 6" key="1">
    <citation type="journal article" date="2023" name="IMA Fungus">
        <title>Comparative genomic study of the Penicillium genus elucidates a diverse pangenome and 15 lateral gene transfer events.</title>
        <authorList>
            <person name="Petersen C."/>
            <person name="Sorensen T."/>
            <person name="Nielsen M.R."/>
            <person name="Sondergaard T.E."/>
            <person name="Sorensen J.L."/>
            <person name="Fitzpatrick D.A."/>
            <person name="Frisvad J.C."/>
            <person name="Nielsen K.L."/>
        </authorList>
    </citation>
    <scope>NUCLEOTIDE SEQUENCE [LARGE SCALE GENOMIC DNA]</scope>
    <source>
        <strain evidence="5 6">IBT 35679</strain>
    </source>
</reference>
<evidence type="ECO:0000256" key="3">
    <source>
        <dbReference type="ARBA" id="ARBA00023002"/>
    </source>
</evidence>
<keyword evidence="6" id="KW-1185">Reference proteome</keyword>
<dbReference type="AlphaFoldDB" id="A0AAD6GI01"/>
<dbReference type="Gene3D" id="3.30.9.30">
    <property type="match status" value="1"/>
</dbReference>
<dbReference type="Pfam" id="PF01494">
    <property type="entry name" value="FAD_binding_3"/>
    <property type="match status" value="1"/>
</dbReference>
<dbReference type="InterPro" id="IPR002938">
    <property type="entry name" value="FAD-bd"/>
</dbReference>
<gene>
    <name evidence="5" type="ORF">N7494_003976</name>
</gene>
<sequence length="421" mass="45315">MSQLEVLIVGASIAGPTAAYWFAKAGANVTVIERFPALRTNGHNIDIRVAGVTVMRKMPGMEAAVRANKADIEGISFVDAKGRAYGTIKPTGNPDKQSLVSEYEIARGDLSRILYDMTKDNENINYVFGEQVASIQQGPTEDGPVTVEFTGSLPTAQFDLVVACDGATSRTRSIGLGCGSRDHIVSTNSWISFFSTDQDLGQRTKIGEAHSAVGGRFMAVGADAAGGSRISFMGCNPRSDMESILPFRKAMQKGEDAVKDYICQLYQGVGWKANMALKCMLMSNDFYATELVQVKLPTLSKGRFVLVGDAGYAPGPTGTGTTLAIVGAYLLAGEVCKHKGNLDAALGGYEAQMRPLINDLQKIPPLIPTLLAPQSAWGLWLRNQIFAFICWTRVFEIVEMFSGSASASSDEFPLADYEWVA</sequence>
<dbReference type="PANTHER" id="PTHR46865:SF2">
    <property type="entry name" value="MONOOXYGENASE"/>
    <property type="match status" value="1"/>
</dbReference>
<dbReference type="PRINTS" id="PR00420">
    <property type="entry name" value="RNGMNOXGNASE"/>
</dbReference>
<accession>A0AAD6GI01</accession>
<dbReference type="InterPro" id="IPR051704">
    <property type="entry name" value="FAD_aromatic-hydroxylase"/>
</dbReference>
<evidence type="ECO:0000313" key="6">
    <source>
        <dbReference type="Proteomes" id="UP001220324"/>
    </source>
</evidence>
<dbReference type="GO" id="GO:0016491">
    <property type="term" value="F:oxidoreductase activity"/>
    <property type="evidence" value="ECO:0007669"/>
    <property type="project" value="UniProtKB-KW"/>
</dbReference>
<keyword evidence="2" id="KW-0274">FAD</keyword>
<feature type="domain" description="FAD-binding" evidence="4">
    <location>
        <begin position="4"/>
        <end position="332"/>
    </location>
</feature>
<keyword evidence="1" id="KW-0285">Flavoprotein</keyword>
<dbReference type="GO" id="GO:0071949">
    <property type="term" value="F:FAD binding"/>
    <property type="evidence" value="ECO:0007669"/>
    <property type="project" value="InterPro"/>
</dbReference>
<proteinExistence type="predicted"/>
<evidence type="ECO:0000313" key="5">
    <source>
        <dbReference type="EMBL" id="KAJ5546391.1"/>
    </source>
</evidence>
<evidence type="ECO:0000259" key="4">
    <source>
        <dbReference type="Pfam" id="PF01494"/>
    </source>
</evidence>
<organism evidence="5 6">
    <name type="scientific">Penicillium frequentans</name>
    <dbReference type="NCBI Taxonomy" id="3151616"/>
    <lineage>
        <taxon>Eukaryota</taxon>
        <taxon>Fungi</taxon>
        <taxon>Dikarya</taxon>
        <taxon>Ascomycota</taxon>
        <taxon>Pezizomycotina</taxon>
        <taxon>Eurotiomycetes</taxon>
        <taxon>Eurotiomycetidae</taxon>
        <taxon>Eurotiales</taxon>
        <taxon>Aspergillaceae</taxon>
        <taxon>Penicillium</taxon>
    </lineage>
</organism>
<dbReference type="EMBL" id="JAQIZZ010000003">
    <property type="protein sequence ID" value="KAJ5546391.1"/>
    <property type="molecule type" value="Genomic_DNA"/>
</dbReference>
<dbReference type="Proteomes" id="UP001220324">
    <property type="component" value="Unassembled WGS sequence"/>
</dbReference>
<dbReference type="InterPro" id="IPR036188">
    <property type="entry name" value="FAD/NAD-bd_sf"/>
</dbReference>
<dbReference type="Gene3D" id="3.50.50.60">
    <property type="entry name" value="FAD/NAD(P)-binding domain"/>
    <property type="match status" value="1"/>
</dbReference>
<protein>
    <recommendedName>
        <fullName evidence="4">FAD-binding domain-containing protein</fullName>
    </recommendedName>
</protein>
<dbReference type="PANTHER" id="PTHR46865">
    <property type="entry name" value="OXIDOREDUCTASE-RELATED"/>
    <property type="match status" value="1"/>
</dbReference>